<keyword evidence="4" id="KW-0378">Hydrolase</keyword>
<evidence type="ECO:0000313" key="4">
    <source>
        <dbReference type="EMBL" id="MFI7586244.1"/>
    </source>
</evidence>
<reference evidence="4 5" key="1">
    <citation type="submission" date="2024-10" db="EMBL/GenBank/DDBJ databases">
        <title>The Natural Products Discovery Center: Release of the First 8490 Sequenced Strains for Exploring Actinobacteria Biosynthetic Diversity.</title>
        <authorList>
            <person name="Kalkreuter E."/>
            <person name="Kautsar S.A."/>
            <person name="Yang D."/>
            <person name="Bader C.D."/>
            <person name="Teijaro C.N."/>
            <person name="Fluegel L."/>
            <person name="Davis C.M."/>
            <person name="Simpson J.R."/>
            <person name="Lauterbach L."/>
            <person name="Steele A.D."/>
            <person name="Gui C."/>
            <person name="Meng S."/>
            <person name="Li G."/>
            <person name="Viehrig K."/>
            <person name="Ye F."/>
            <person name="Su P."/>
            <person name="Kiefer A.F."/>
            <person name="Nichols A."/>
            <person name="Cepeda A.J."/>
            <person name="Yan W."/>
            <person name="Fan B."/>
            <person name="Jiang Y."/>
            <person name="Adhikari A."/>
            <person name="Zheng C.-J."/>
            <person name="Schuster L."/>
            <person name="Cowan T.M."/>
            <person name="Smanski M.J."/>
            <person name="Chevrette M.G."/>
            <person name="De Carvalho L.P.S."/>
            <person name="Shen B."/>
        </authorList>
    </citation>
    <scope>NUCLEOTIDE SEQUENCE [LARGE SCALE GENOMIC DNA]</scope>
    <source>
        <strain evidence="4 5">NPDC049639</strain>
    </source>
</reference>
<feature type="transmembrane region" description="Helical" evidence="1">
    <location>
        <begin position="20"/>
        <end position="41"/>
    </location>
</feature>
<feature type="transmembrane region" description="Helical" evidence="1">
    <location>
        <begin position="92"/>
        <end position="112"/>
    </location>
</feature>
<dbReference type="Pfam" id="PF15420">
    <property type="entry name" value="Abhydrolase_9_N"/>
    <property type="match status" value="1"/>
</dbReference>
<dbReference type="InterPro" id="IPR027787">
    <property type="entry name" value="Alpha/beta-hydrolase_catalytic"/>
</dbReference>
<feature type="domain" description="Alpha/beta-hydrolase catalytic" evidence="2">
    <location>
        <begin position="229"/>
        <end position="516"/>
    </location>
</feature>
<evidence type="ECO:0000256" key="1">
    <source>
        <dbReference type="SAM" id="Phobius"/>
    </source>
</evidence>
<dbReference type="GO" id="GO:0016787">
    <property type="term" value="F:hydrolase activity"/>
    <property type="evidence" value="ECO:0007669"/>
    <property type="project" value="UniProtKB-KW"/>
</dbReference>
<feature type="transmembrane region" description="Helical" evidence="1">
    <location>
        <begin position="133"/>
        <end position="152"/>
    </location>
</feature>
<comment type="caution">
    <text evidence="4">The sequence shown here is derived from an EMBL/GenBank/DDBJ whole genome shotgun (WGS) entry which is preliminary data.</text>
</comment>
<dbReference type="RefSeq" id="WP_398275550.1">
    <property type="nucleotide sequence ID" value="NZ_JBITLV010000001.1"/>
</dbReference>
<sequence>MSLTPSLLPRSPTFQGAVSGVVAAAGYLLGFAIAALARALVPEAARVPDAVRAVVARLALLVGAGGVVGFMVAGRGWQAEAHRLAGSPVPSIWATLWTVAFSVLLFAGLLLAGCGVRRVTRFVARFLARRLPVVVATVASVVVVATGAGVLFQQVVLRATFFTIDRVSSGVNDAVTENLSPPTSSLRSGGPGSSVAWADLGLRGRRFVAGGPSGRQLSAFSGRPAEEPVRVYVGLNSAPTSLERADLALAELVRTGAFSRAVLAVVSTTGTGWVDPGAANSLEYLWNGDTAIVATQYSYLPSPVAFVLDDDQVESEGAQLFSTIRQYWLRLPVDHRPRLLLYGESLGTNGGAAALGSFPDAGDRVDGALFVGPPNSNHLWREVEDHRDAGSPARRPAFGSGAVVRVGVDRASLTAAAAQPWSQPRVLFLAHASDPVVWWSPDLLLRRPDWLREPRGPGVSSSMGWYPIVTFFQVTADLLAANDVPGAGHRYGASIGAGWAAVAPPDGWTPADTTRLTTLFP</sequence>
<keyword evidence="1" id="KW-1133">Transmembrane helix</keyword>
<dbReference type="EMBL" id="JBITLV010000001">
    <property type="protein sequence ID" value="MFI7586244.1"/>
    <property type="molecule type" value="Genomic_DNA"/>
</dbReference>
<feature type="domain" description="Alpha/beta-hydrolase N-terminal" evidence="3">
    <location>
        <begin position="3"/>
        <end position="212"/>
    </location>
</feature>
<feature type="transmembrane region" description="Helical" evidence="1">
    <location>
        <begin position="53"/>
        <end position="72"/>
    </location>
</feature>
<gene>
    <name evidence="4" type="ORF">ACIB24_04145</name>
</gene>
<evidence type="ECO:0000259" key="2">
    <source>
        <dbReference type="Pfam" id="PF10081"/>
    </source>
</evidence>
<keyword evidence="1" id="KW-0472">Membrane</keyword>
<dbReference type="Pfam" id="PF10081">
    <property type="entry name" value="Abhydrolase_9"/>
    <property type="match status" value="1"/>
</dbReference>
<accession>A0ABW8AIP6</accession>
<dbReference type="InterPro" id="IPR027788">
    <property type="entry name" value="Alpha/beta-hydrolase_N_dom"/>
</dbReference>
<proteinExistence type="predicted"/>
<evidence type="ECO:0000259" key="3">
    <source>
        <dbReference type="Pfam" id="PF15420"/>
    </source>
</evidence>
<evidence type="ECO:0000313" key="5">
    <source>
        <dbReference type="Proteomes" id="UP001612915"/>
    </source>
</evidence>
<name>A0ABW8AIP6_9ACTN</name>
<keyword evidence="1" id="KW-0812">Transmembrane</keyword>
<protein>
    <submittedName>
        <fullName evidence="4">Alpha/beta hydrolase</fullName>
    </submittedName>
</protein>
<keyword evidence="5" id="KW-1185">Reference proteome</keyword>
<dbReference type="Proteomes" id="UP001612915">
    <property type="component" value="Unassembled WGS sequence"/>
</dbReference>
<organism evidence="4 5">
    <name type="scientific">Spongisporangium articulatum</name>
    <dbReference type="NCBI Taxonomy" id="3362603"/>
    <lineage>
        <taxon>Bacteria</taxon>
        <taxon>Bacillati</taxon>
        <taxon>Actinomycetota</taxon>
        <taxon>Actinomycetes</taxon>
        <taxon>Kineosporiales</taxon>
        <taxon>Kineosporiaceae</taxon>
        <taxon>Spongisporangium</taxon>
    </lineage>
</organism>